<dbReference type="PANTHER" id="PTHR42788">
    <property type="entry name" value="TAURINE IMPORT ATP-BINDING PROTEIN-RELATED"/>
    <property type="match status" value="1"/>
</dbReference>
<comment type="similarity">
    <text evidence="1">Belongs to the ABC transporter superfamily.</text>
</comment>
<dbReference type="EMBL" id="JAATIZ010000001">
    <property type="protein sequence ID" value="NJB64155.1"/>
    <property type="molecule type" value="Genomic_DNA"/>
</dbReference>
<evidence type="ECO:0000256" key="2">
    <source>
        <dbReference type="ARBA" id="ARBA00022448"/>
    </source>
</evidence>
<dbReference type="Pfam" id="PF00005">
    <property type="entry name" value="ABC_tran"/>
    <property type="match status" value="1"/>
</dbReference>
<dbReference type="CDD" id="cd03293">
    <property type="entry name" value="ABC_NrtD_SsuB_transporters"/>
    <property type="match status" value="1"/>
</dbReference>
<name>A0ABX0WPK7_9BURK</name>
<protein>
    <submittedName>
        <fullName evidence="7">NitT/TauT family transport system ATP-binding protein</fullName>
    </submittedName>
</protein>
<dbReference type="Proteomes" id="UP000783934">
    <property type="component" value="Unassembled WGS sequence"/>
</dbReference>
<keyword evidence="8" id="KW-1185">Reference proteome</keyword>
<dbReference type="SMART" id="SM00382">
    <property type="entry name" value="AAA"/>
    <property type="match status" value="1"/>
</dbReference>
<dbReference type="SUPFAM" id="SSF52540">
    <property type="entry name" value="P-loop containing nucleoside triphosphate hydrolases"/>
    <property type="match status" value="1"/>
</dbReference>
<keyword evidence="4" id="KW-0547">Nucleotide-binding</keyword>
<dbReference type="Gene3D" id="3.40.50.300">
    <property type="entry name" value="P-loop containing nucleotide triphosphate hydrolases"/>
    <property type="match status" value="1"/>
</dbReference>
<dbReference type="PROSITE" id="PS00211">
    <property type="entry name" value="ABC_TRANSPORTER_1"/>
    <property type="match status" value="1"/>
</dbReference>
<dbReference type="GO" id="GO:0005524">
    <property type="term" value="F:ATP binding"/>
    <property type="evidence" value="ECO:0007669"/>
    <property type="project" value="UniProtKB-KW"/>
</dbReference>
<comment type="caution">
    <text evidence="7">The sequence shown here is derived from an EMBL/GenBank/DDBJ whole genome shotgun (WGS) entry which is preliminary data.</text>
</comment>
<keyword evidence="5 7" id="KW-0067">ATP-binding</keyword>
<dbReference type="PROSITE" id="PS50893">
    <property type="entry name" value="ABC_TRANSPORTER_2"/>
    <property type="match status" value="1"/>
</dbReference>
<evidence type="ECO:0000313" key="7">
    <source>
        <dbReference type="EMBL" id="NJB64155.1"/>
    </source>
</evidence>
<dbReference type="InterPro" id="IPR003593">
    <property type="entry name" value="AAA+_ATPase"/>
</dbReference>
<dbReference type="PANTHER" id="PTHR42788:SF13">
    <property type="entry name" value="ALIPHATIC SULFONATES IMPORT ATP-BINDING PROTEIN SSUB"/>
    <property type="match status" value="1"/>
</dbReference>
<accession>A0ABX0WPK7</accession>
<evidence type="ECO:0000256" key="4">
    <source>
        <dbReference type="ARBA" id="ARBA00022741"/>
    </source>
</evidence>
<sequence length="259" mass="29060">MSDQNKTHQEERQKVVVFDNVSKHFETRTGPVIALEHINQFIADGEFVAVIGPSGCGKSTLLRLLCGLEQPTQGEVRLSKEVNNDSGIGVAFQEHRLLPWLTIQKNILLPKLMQGSVTAEDEQRATFLCEMVGLKGFEEKRPSELSGGMRQRASFARALFSKPSLLLLDEPFGALDALTREKIIADAEAIWMNQKFGAFLITHSISEAVHLADRVLVMSARPGRVVAEIPITLDRPRTKFLSDPEFMRFCDELRHHLEI</sequence>
<evidence type="ECO:0000256" key="3">
    <source>
        <dbReference type="ARBA" id="ARBA00022475"/>
    </source>
</evidence>
<evidence type="ECO:0000259" key="6">
    <source>
        <dbReference type="PROSITE" id="PS50893"/>
    </source>
</evidence>
<evidence type="ECO:0000313" key="8">
    <source>
        <dbReference type="Proteomes" id="UP000783934"/>
    </source>
</evidence>
<evidence type="ECO:0000256" key="1">
    <source>
        <dbReference type="ARBA" id="ARBA00005417"/>
    </source>
</evidence>
<proteinExistence type="inferred from homology"/>
<keyword evidence="3" id="KW-0472">Membrane</keyword>
<keyword evidence="2" id="KW-0813">Transport</keyword>
<dbReference type="InterPro" id="IPR027417">
    <property type="entry name" value="P-loop_NTPase"/>
</dbReference>
<gene>
    <name evidence="7" type="ORF">GGR41_000376</name>
</gene>
<dbReference type="InterPro" id="IPR003439">
    <property type="entry name" value="ABC_transporter-like_ATP-bd"/>
</dbReference>
<keyword evidence="3" id="KW-1003">Cell membrane</keyword>
<dbReference type="InterPro" id="IPR017871">
    <property type="entry name" value="ABC_transporter-like_CS"/>
</dbReference>
<evidence type="ECO:0000256" key="5">
    <source>
        <dbReference type="ARBA" id="ARBA00022840"/>
    </source>
</evidence>
<feature type="domain" description="ABC transporter" evidence="6">
    <location>
        <begin position="16"/>
        <end position="245"/>
    </location>
</feature>
<dbReference type="InterPro" id="IPR050166">
    <property type="entry name" value="ABC_transporter_ATP-bind"/>
</dbReference>
<organism evidence="7 8">
    <name type="scientific">Paenalcaligenes hominis</name>
    <dbReference type="NCBI Taxonomy" id="643674"/>
    <lineage>
        <taxon>Bacteria</taxon>
        <taxon>Pseudomonadati</taxon>
        <taxon>Pseudomonadota</taxon>
        <taxon>Betaproteobacteria</taxon>
        <taxon>Burkholderiales</taxon>
        <taxon>Alcaligenaceae</taxon>
        <taxon>Paenalcaligenes</taxon>
    </lineage>
</organism>
<dbReference type="RefSeq" id="WP_244951417.1">
    <property type="nucleotide sequence ID" value="NZ_JAATIZ010000001.1"/>
</dbReference>
<reference evidence="7 8" key="1">
    <citation type="submission" date="2020-03" db="EMBL/GenBank/DDBJ databases">
        <title>Genomic Encyclopedia of Type Strains, Phase IV (KMG-IV): sequencing the most valuable type-strain genomes for metagenomic binning, comparative biology and taxonomic classification.</title>
        <authorList>
            <person name="Goeker M."/>
        </authorList>
    </citation>
    <scope>NUCLEOTIDE SEQUENCE [LARGE SCALE GENOMIC DNA]</scope>
    <source>
        <strain evidence="7 8">DSM 26613</strain>
    </source>
</reference>